<accession>I6SJ48</accession>
<dbReference type="SUPFAM" id="SSF50494">
    <property type="entry name" value="Trypsin-like serine proteases"/>
    <property type="match status" value="1"/>
</dbReference>
<evidence type="ECO:0000313" key="10">
    <source>
        <dbReference type="EMBL" id="AFM77772.1"/>
    </source>
</evidence>
<keyword evidence="4" id="KW-1199">Hemostasis impairing toxin</keyword>
<dbReference type="CDD" id="cd00190">
    <property type="entry name" value="Tryp_SPc"/>
    <property type="match status" value="1"/>
</dbReference>
<keyword evidence="2" id="KW-0800">Toxin</keyword>
<evidence type="ECO:0000256" key="6">
    <source>
        <dbReference type="ARBA" id="ARBA00084094"/>
    </source>
</evidence>
<keyword evidence="6" id="KW-1205">Fibrinolytic toxin</keyword>
<evidence type="ECO:0000256" key="3">
    <source>
        <dbReference type="ARBA" id="ARBA00023157"/>
    </source>
</evidence>
<dbReference type="GO" id="GO:0005576">
    <property type="term" value="C:extracellular region"/>
    <property type="evidence" value="ECO:0007669"/>
    <property type="project" value="UniProtKB-SubCell"/>
</dbReference>
<feature type="chain" id="PRO_5003705930" evidence="8">
    <location>
        <begin position="18"/>
        <end position="313"/>
    </location>
</feature>
<organism evidence="10">
    <name type="scientific">Ostrinia nubilalis</name>
    <name type="common">European corn borer</name>
    <name type="synonym">Pyralis nubilalis</name>
    <dbReference type="NCBI Taxonomy" id="29057"/>
    <lineage>
        <taxon>Eukaryota</taxon>
        <taxon>Metazoa</taxon>
        <taxon>Ecdysozoa</taxon>
        <taxon>Arthropoda</taxon>
        <taxon>Hexapoda</taxon>
        <taxon>Insecta</taxon>
        <taxon>Pterygota</taxon>
        <taxon>Neoptera</taxon>
        <taxon>Endopterygota</taxon>
        <taxon>Lepidoptera</taxon>
        <taxon>Glossata</taxon>
        <taxon>Ditrysia</taxon>
        <taxon>Pyraloidea</taxon>
        <taxon>Crambidae</taxon>
        <taxon>Pyraustinae</taxon>
        <taxon>Ostrinia</taxon>
    </lineage>
</organism>
<comment type="subcellular location">
    <subcellularLocation>
        <location evidence="1">Secreted</location>
        <location evidence="1">Extracellular space</location>
    </subcellularLocation>
</comment>
<dbReference type="SMART" id="SM00020">
    <property type="entry name" value="Tryp_SPc"/>
    <property type="match status" value="1"/>
</dbReference>
<keyword evidence="7" id="KW-0378">Hydrolase</keyword>
<dbReference type="InterPro" id="IPR001314">
    <property type="entry name" value="Peptidase_S1A"/>
</dbReference>
<dbReference type="PROSITE" id="PS00134">
    <property type="entry name" value="TRYPSIN_HIS"/>
    <property type="match status" value="1"/>
</dbReference>
<gene>
    <name evidence="10" type="primary">CTP13</name>
</gene>
<sequence>MRVIWILSLLFVVACSASEDGSNAHYQEGYHQSVGIKDAASRKRYEDQIMALGPIVGGVIAQVAAHPYLVGILIDVIGMPSQSACGGSLISASRILTAAHCWNDGRFQAWRFTAVLGSPFLFHGGLRLFPHGIAVHPNYDKRTLANDIAVLYLPGNVPLSSSIQPIRLPHGALLNHDLTGAWSVASGYGRYSDAVSPTTNTMARFVSLQVISLDQCRGVFGNAVLDSNICTNGYGGVGICRGDSGGPLTVTYHGEKILVGVSSFVARYGCELGSVSVCRVTSFMDWIKAYVILIMYKHIVKHIMTKDFMKFSF</sequence>
<keyword evidence="7" id="KW-0645">Protease</keyword>
<evidence type="ECO:0000256" key="5">
    <source>
        <dbReference type="ARBA" id="ARBA00055534"/>
    </source>
</evidence>
<name>I6SJ48_OSTNU</name>
<dbReference type="GO" id="GO:0004252">
    <property type="term" value="F:serine-type endopeptidase activity"/>
    <property type="evidence" value="ECO:0007669"/>
    <property type="project" value="InterPro"/>
</dbReference>
<protein>
    <submittedName>
        <fullName evidence="10">Putative chymotrypsin 13</fullName>
    </submittedName>
</protein>
<dbReference type="GO" id="GO:0006508">
    <property type="term" value="P:proteolysis"/>
    <property type="evidence" value="ECO:0007669"/>
    <property type="project" value="UniProtKB-KW"/>
</dbReference>
<evidence type="ECO:0000256" key="4">
    <source>
        <dbReference type="ARBA" id="ARBA00023240"/>
    </source>
</evidence>
<dbReference type="Pfam" id="PF00089">
    <property type="entry name" value="Trypsin"/>
    <property type="match status" value="1"/>
</dbReference>
<dbReference type="PANTHER" id="PTHR24258:SF136">
    <property type="entry name" value="GH06673P-RELATED"/>
    <property type="match status" value="1"/>
</dbReference>
<dbReference type="PROSITE" id="PS50240">
    <property type="entry name" value="TRYPSIN_DOM"/>
    <property type="match status" value="1"/>
</dbReference>
<comment type="function">
    <text evidence="5">Fibrinolytic activity; shows preferential cleavage of Arg-Gly bonds in all three fibrinogen chains. Contact with the caterpillars causes severe bleeding, due the anticoagulant effect of the protein.</text>
</comment>
<dbReference type="GO" id="GO:0090729">
    <property type="term" value="F:toxin activity"/>
    <property type="evidence" value="ECO:0007669"/>
    <property type="project" value="UniProtKB-KW"/>
</dbReference>
<dbReference type="FunFam" id="2.40.10.10:FF:000068">
    <property type="entry name" value="transmembrane protease serine 2"/>
    <property type="match status" value="1"/>
</dbReference>
<evidence type="ECO:0000256" key="8">
    <source>
        <dbReference type="SAM" id="SignalP"/>
    </source>
</evidence>
<dbReference type="InterPro" id="IPR018114">
    <property type="entry name" value="TRYPSIN_HIS"/>
</dbReference>
<evidence type="ECO:0000256" key="1">
    <source>
        <dbReference type="ARBA" id="ARBA00004239"/>
    </source>
</evidence>
<feature type="signal peptide" evidence="8">
    <location>
        <begin position="1"/>
        <end position="17"/>
    </location>
</feature>
<keyword evidence="3" id="KW-1015">Disulfide bond</keyword>
<dbReference type="PROSITE" id="PS00135">
    <property type="entry name" value="TRYPSIN_SER"/>
    <property type="match status" value="1"/>
</dbReference>
<dbReference type="PRINTS" id="PR00722">
    <property type="entry name" value="CHYMOTRYPSIN"/>
</dbReference>
<dbReference type="AlphaFoldDB" id="I6SJ48"/>
<feature type="domain" description="Peptidase S1" evidence="9">
    <location>
        <begin position="55"/>
        <end position="292"/>
    </location>
</feature>
<dbReference type="InterPro" id="IPR043504">
    <property type="entry name" value="Peptidase_S1_PA_chymotrypsin"/>
</dbReference>
<dbReference type="InterPro" id="IPR001254">
    <property type="entry name" value="Trypsin_dom"/>
</dbReference>
<reference evidence="10" key="1">
    <citation type="submission" date="2012-04" db="EMBL/GenBank/DDBJ databases">
        <title>Characterization of cDNAs Encoding Putative Serine Proteases and Gene Transcriptional Responses to Cry1Ab Protoxin in Ostrinia nubilalis Larvae.</title>
        <authorList>
            <person name="Yao J."/>
            <person name="Buschman L.L."/>
            <person name="Oppert B."/>
            <person name="Khajuria C."/>
            <person name="Zhu K.Y."/>
        </authorList>
    </citation>
    <scope>NUCLEOTIDE SEQUENCE</scope>
</reference>
<dbReference type="PROSITE" id="PS51257">
    <property type="entry name" value="PROKAR_LIPOPROTEIN"/>
    <property type="match status" value="1"/>
</dbReference>
<dbReference type="InterPro" id="IPR033116">
    <property type="entry name" value="TRYPSIN_SER"/>
</dbReference>
<keyword evidence="7" id="KW-0720">Serine protease</keyword>
<dbReference type="EMBL" id="JQ904142">
    <property type="protein sequence ID" value="AFM77772.1"/>
    <property type="molecule type" value="mRNA"/>
</dbReference>
<dbReference type="InterPro" id="IPR009003">
    <property type="entry name" value="Peptidase_S1_PA"/>
</dbReference>
<dbReference type="Gene3D" id="2.40.10.10">
    <property type="entry name" value="Trypsin-like serine proteases"/>
    <property type="match status" value="2"/>
</dbReference>
<evidence type="ECO:0000256" key="7">
    <source>
        <dbReference type="RuleBase" id="RU363034"/>
    </source>
</evidence>
<keyword evidence="8" id="KW-0732">Signal</keyword>
<evidence type="ECO:0000256" key="2">
    <source>
        <dbReference type="ARBA" id="ARBA00022656"/>
    </source>
</evidence>
<evidence type="ECO:0000259" key="9">
    <source>
        <dbReference type="PROSITE" id="PS50240"/>
    </source>
</evidence>
<dbReference type="PANTHER" id="PTHR24258">
    <property type="entry name" value="SERINE PROTEASE-RELATED"/>
    <property type="match status" value="1"/>
</dbReference>
<proteinExistence type="evidence at transcript level"/>